<dbReference type="Pfam" id="PF01652">
    <property type="entry name" value="IF4E"/>
    <property type="match status" value="1"/>
</dbReference>
<gene>
    <name evidence="4" type="ORF">BCV71DRAFT_294837</name>
</gene>
<keyword evidence="1" id="KW-0648">Protein biosynthesis</keyword>
<evidence type="ECO:0000256" key="2">
    <source>
        <dbReference type="SAM" id="MobiDB-lite"/>
    </source>
</evidence>
<name>A0A1X0RK13_RHIZD</name>
<evidence type="ECO:0000256" key="1">
    <source>
        <dbReference type="RuleBase" id="RU004374"/>
    </source>
</evidence>
<dbReference type="GO" id="GO:0000340">
    <property type="term" value="F:RNA 7-methylguanosine cap binding"/>
    <property type="evidence" value="ECO:0007669"/>
    <property type="project" value="TreeGrafter"/>
</dbReference>
<sequence length="413" mass="47651">MQHTLFTIYRYTANRKKNIHHQDILQQFMSEQHIFINTSNTLLVHLPSPHHHHHNHHQYKLKNKKTPIKDIQQPLSISKTPFDVALDNVLFISTLEGCWTRTMPSPVQMKRQVSLTHTPNYVPMIVPRRHSYPEHDLPSRHNQQQQQPVIDSRRTSFQSEDSSTELVRRFSSESTQSTLASSVSSVESEKQCELVKKSITEPSDHGDVDIPVWADPIKVKENPTRYEHTVSQLNEMHIPFDSALPLAVPCTFYFTDNSSKQADSYLDSVKSLFDCDTVWNFVCRWRLYKETCQKKPSQLALNQNIFCFVQGVKPMWEDPINKKGGRLNIQVNLKLLDEVFESILFAFVGAGLIMLGTVGVAVSKRYRGDRIELWLDESVTDDKIPELKNTLKTLLPAACHGEIDSSRYKKHFM</sequence>
<dbReference type="EMBL" id="KV921672">
    <property type="protein sequence ID" value="ORE12423.1"/>
    <property type="molecule type" value="Genomic_DNA"/>
</dbReference>
<feature type="transmembrane region" description="Helical" evidence="3">
    <location>
        <begin position="343"/>
        <end position="362"/>
    </location>
</feature>
<keyword evidence="3" id="KW-1133">Transmembrane helix</keyword>
<keyword evidence="1" id="KW-0694">RNA-binding</keyword>
<keyword evidence="3" id="KW-0812">Transmembrane</keyword>
<dbReference type="InterPro" id="IPR023398">
    <property type="entry name" value="TIF_eIF4e-like"/>
</dbReference>
<dbReference type="AlphaFoldDB" id="A0A1X0RK13"/>
<dbReference type="InterPro" id="IPR001040">
    <property type="entry name" value="TIF_eIF_4E"/>
</dbReference>
<dbReference type="SUPFAM" id="SSF55418">
    <property type="entry name" value="eIF4e-like"/>
    <property type="match status" value="1"/>
</dbReference>
<accession>A0A1X0RK13</accession>
<dbReference type="OMA" id="EWILCAF"/>
<keyword evidence="3" id="KW-0472">Membrane</keyword>
<comment type="similarity">
    <text evidence="1">Belongs to the eukaryotic initiation factor 4E family.</text>
</comment>
<feature type="compositionally biased region" description="Polar residues" evidence="2">
    <location>
        <begin position="140"/>
        <end position="165"/>
    </location>
</feature>
<proteinExistence type="inferred from homology"/>
<dbReference type="VEuPathDB" id="FungiDB:BCV72DRAFT_307948"/>
<protein>
    <submittedName>
        <fullName evidence="4">Translation initiation factor eIF4e</fullName>
    </submittedName>
</protein>
<dbReference type="PANTHER" id="PTHR11960">
    <property type="entry name" value="EUKARYOTIC TRANSLATION INITIATION FACTOR 4E RELATED"/>
    <property type="match status" value="1"/>
</dbReference>
<keyword evidence="1 4" id="KW-0396">Initiation factor</keyword>
<organism evidence="4 5">
    <name type="scientific">Rhizopus microsporus</name>
    <dbReference type="NCBI Taxonomy" id="58291"/>
    <lineage>
        <taxon>Eukaryota</taxon>
        <taxon>Fungi</taxon>
        <taxon>Fungi incertae sedis</taxon>
        <taxon>Mucoromycota</taxon>
        <taxon>Mucoromycotina</taxon>
        <taxon>Mucoromycetes</taxon>
        <taxon>Mucorales</taxon>
        <taxon>Mucorineae</taxon>
        <taxon>Rhizopodaceae</taxon>
        <taxon>Rhizopus</taxon>
    </lineage>
</organism>
<dbReference type="Proteomes" id="UP000242381">
    <property type="component" value="Unassembled WGS sequence"/>
</dbReference>
<dbReference type="PANTHER" id="PTHR11960:SF71">
    <property type="entry name" value="TRANSLATION INITIATION FACTOR 4E"/>
    <property type="match status" value="1"/>
</dbReference>
<evidence type="ECO:0000256" key="3">
    <source>
        <dbReference type="SAM" id="Phobius"/>
    </source>
</evidence>
<evidence type="ECO:0000313" key="4">
    <source>
        <dbReference type="EMBL" id="ORE12423.1"/>
    </source>
</evidence>
<dbReference type="GO" id="GO:0003743">
    <property type="term" value="F:translation initiation factor activity"/>
    <property type="evidence" value="ECO:0007669"/>
    <property type="project" value="UniProtKB-KW"/>
</dbReference>
<dbReference type="GO" id="GO:0016281">
    <property type="term" value="C:eukaryotic translation initiation factor 4F complex"/>
    <property type="evidence" value="ECO:0007669"/>
    <property type="project" value="TreeGrafter"/>
</dbReference>
<evidence type="ECO:0000313" key="5">
    <source>
        <dbReference type="Proteomes" id="UP000242381"/>
    </source>
</evidence>
<feature type="region of interest" description="Disordered" evidence="2">
    <location>
        <begin position="130"/>
        <end position="171"/>
    </location>
</feature>
<reference evidence="4 5" key="1">
    <citation type="journal article" date="2016" name="Proc. Natl. Acad. Sci. U.S.A.">
        <title>Lipid metabolic changes in an early divergent fungus govern the establishment of a mutualistic symbiosis with endobacteria.</title>
        <authorList>
            <person name="Lastovetsky O.A."/>
            <person name="Gaspar M.L."/>
            <person name="Mondo S.J."/>
            <person name="LaButti K.M."/>
            <person name="Sandor L."/>
            <person name="Grigoriev I.V."/>
            <person name="Henry S.A."/>
            <person name="Pawlowska T.E."/>
        </authorList>
    </citation>
    <scope>NUCLEOTIDE SEQUENCE [LARGE SCALE GENOMIC DNA]</scope>
    <source>
        <strain evidence="4 5">ATCC 11559</strain>
    </source>
</reference>
<dbReference type="Gene3D" id="3.30.760.10">
    <property type="entry name" value="RNA Cap, Translation Initiation Factor Eif4e"/>
    <property type="match status" value="1"/>
</dbReference>